<protein>
    <submittedName>
        <fullName evidence="1">Uncharacterized protein</fullName>
    </submittedName>
</protein>
<organism evidence="1 2">
    <name type="scientific">Kipferlia bialata</name>
    <dbReference type="NCBI Taxonomy" id="797122"/>
    <lineage>
        <taxon>Eukaryota</taxon>
        <taxon>Metamonada</taxon>
        <taxon>Carpediemonas-like organisms</taxon>
        <taxon>Kipferlia</taxon>
    </lineage>
</organism>
<sequence length="155" mass="16991">MPDTPPAILDLAEAVSHGLVAEDSAAPLLTCVCVDTSRSMNCSWTRGDEAEWLVDRLAEAVPNALGSGFGEKAHCLPICDFRRAMGEYPDKTSHTKIINTAYHLASLRVPYALYIIGDGAFTQMRTFEVTVISHYLSIYILLLVRRDPPGHQCGI</sequence>
<evidence type="ECO:0000313" key="1">
    <source>
        <dbReference type="EMBL" id="GIQ88861.1"/>
    </source>
</evidence>
<evidence type="ECO:0000313" key="2">
    <source>
        <dbReference type="Proteomes" id="UP000265618"/>
    </source>
</evidence>
<gene>
    <name evidence="1" type="ORF">KIPB_011205</name>
</gene>
<name>A0A9K3D4T5_9EUKA</name>
<accession>A0A9K3D4T5</accession>
<reference evidence="1 2" key="1">
    <citation type="journal article" date="2018" name="PLoS ONE">
        <title>The draft genome of Kipferlia bialata reveals reductive genome evolution in fornicate parasites.</title>
        <authorList>
            <person name="Tanifuji G."/>
            <person name="Takabayashi S."/>
            <person name="Kume K."/>
            <person name="Takagi M."/>
            <person name="Nakayama T."/>
            <person name="Kamikawa R."/>
            <person name="Inagaki Y."/>
            <person name="Hashimoto T."/>
        </authorList>
    </citation>
    <scope>NUCLEOTIDE SEQUENCE [LARGE SCALE GENOMIC DNA]</scope>
    <source>
        <strain evidence="1">NY0173</strain>
    </source>
</reference>
<comment type="caution">
    <text evidence="1">The sequence shown here is derived from an EMBL/GenBank/DDBJ whole genome shotgun (WGS) entry which is preliminary data.</text>
</comment>
<keyword evidence="2" id="KW-1185">Reference proteome</keyword>
<proteinExistence type="predicted"/>
<dbReference type="Proteomes" id="UP000265618">
    <property type="component" value="Unassembled WGS sequence"/>
</dbReference>
<dbReference type="AlphaFoldDB" id="A0A9K3D4T5"/>
<dbReference type="EMBL" id="BDIP01004460">
    <property type="protein sequence ID" value="GIQ88861.1"/>
    <property type="molecule type" value="Genomic_DNA"/>
</dbReference>